<accession>A0A1I6UDF1</accession>
<evidence type="ECO:0000313" key="3">
    <source>
        <dbReference type="Proteomes" id="UP000183209"/>
    </source>
</evidence>
<name>A0A1I6UDF1_9FLAO</name>
<dbReference type="Proteomes" id="UP000183209">
    <property type="component" value="Unassembled WGS sequence"/>
</dbReference>
<dbReference type="AlphaFoldDB" id="A0A1I6UDF1"/>
<feature type="domain" description="PEGA" evidence="1">
    <location>
        <begin position="46"/>
        <end position="92"/>
    </location>
</feature>
<organism evidence="2 3">
    <name type="scientific">Zhouia amylolytica</name>
    <dbReference type="NCBI Taxonomy" id="376730"/>
    <lineage>
        <taxon>Bacteria</taxon>
        <taxon>Pseudomonadati</taxon>
        <taxon>Bacteroidota</taxon>
        <taxon>Flavobacteriia</taxon>
        <taxon>Flavobacteriales</taxon>
        <taxon>Flavobacteriaceae</taxon>
        <taxon>Zhouia</taxon>
    </lineage>
</organism>
<dbReference type="OrthoDB" id="632882at2"/>
<dbReference type="EMBL" id="FPAG01000007">
    <property type="protein sequence ID" value="SFS99509.1"/>
    <property type="molecule type" value="Genomic_DNA"/>
</dbReference>
<protein>
    <submittedName>
        <fullName evidence="2">PEGA domain-containing protein</fullName>
    </submittedName>
</protein>
<evidence type="ECO:0000259" key="1">
    <source>
        <dbReference type="Pfam" id="PF08308"/>
    </source>
</evidence>
<gene>
    <name evidence="2" type="ORF">SAMN04487906_2402</name>
</gene>
<dbReference type="InterPro" id="IPR013229">
    <property type="entry name" value="PEGA"/>
</dbReference>
<reference evidence="2 3" key="1">
    <citation type="submission" date="2016-10" db="EMBL/GenBank/DDBJ databases">
        <authorList>
            <person name="de Groot N.N."/>
        </authorList>
    </citation>
    <scope>NUCLEOTIDE SEQUENCE [LARGE SCALE GENOMIC DNA]</scope>
    <source>
        <strain evidence="2 3">CGMCC 1.6114</strain>
    </source>
</reference>
<sequence length="349" mass="39448">MKKVINYKVALISVLFFYAMMINLGCNSIDESSAEETNKPETSKFNLSVAAIEEGAAIYIDGVYTGKTTPANFLVSKGEHVIGVGLNTAKTYLRREVQVSSTTEQLVISLDEADLQQPKRWKVLFVGVNQVTTANGICISSYSTEQLDLAYEFLKWSFEEKVEPYSYNTTNWEFYRSDITTDIVQLSNDHLINPEIFESKVNDIQKGDYDLIVSFFRGAQQDCFIADFIGIAWYDVTALSSESSYFTIRYYDDLEGAIIASKQNDPGMFIHEWLHTVAERFYPNRGYTMPTFKGQVVHAAERYGYSAPWMSWYEDIIAGKVKDGSSYVGIGPEAFLECTVREQAIGQCL</sequence>
<dbReference type="Pfam" id="PF08308">
    <property type="entry name" value="PEGA"/>
    <property type="match status" value="1"/>
</dbReference>
<dbReference type="RefSeq" id="WP_074979086.1">
    <property type="nucleotide sequence ID" value="NZ_FPAG01000007.1"/>
</dbReference>
<proteinExistence type="predicted"/>
<evidence type="ECO:0000313" key="2">
    <source>
        <dbReference type="EMBL" id="SFS99509.1"/>
    </source>
</evidence>